<evidence type="ECO:0000256" key="1">
    <source>
        <dbReference type="SAM" id="MobiDB-lite"/>
    </source>
</evidence>
<name>A0ABT7E3A2_9NEIS</name>
<reference evidence="2" key="1">
    <citation type="submission" date="2023-03" db="EMBL/GenBank/DDBJ databases">
        <title>Chitinimonas shenzhenensis gen. nov., sp. nov., a novel member of family Burkholderiaceae isolated from activated sludge collected in Shen Zhen, China.</title>
        <authorList>
            <person name="Wang X."/>
        </authorList>
    </citation>
    <scope>NUCLEOTIDE SEQUENCE</scope>
    <source>
        <strain evidence="2">DQS-5</strain>
    </source>
</reference>
<proteinExistence type="predicted"/>
<feature type="region of interest" description="Disordered" evidence="1">
    <location>
        <begin position="1"/>
        <end position="21"/>
    </location>
</feature>
<comment type="caution">
    <text evidence="2">The sequence shown here is derived from an EMBL/GenBank/DDBJ whole genome shotgun (WGS) entry which is preliminary data.</text>
</comment>
<gene>
    <name evidence="2" type="ORF">PZA18_22400</name>
</gene>
<dbReference type="EMBL" id="JARRAF010000052">
    <property type="protein sequence ID" value="MDK2126802.1"/>
    <property type="molecule type" value="Genomic_DNA"/>
</dbReference>
<keyword evidence="3" id="KW-1185">Reference proteome</keyword>
<sequence>MEVPPTCGRGRTRAPSSPSNKLRYMAHALAENRNGLIVDVETTQANGRAEREVAQAMMARSVR</sequence>
<protein>
    <submittedName>
        <fullName evidence="2">Uncharacterized protein</fullName>
    </submittedName>
</protein>
<evidence type="ECO:0000313" key="3">
    <source>
        <dbReference type="Proteomes" id="UP001172778"/>
    </source>
</evidence>
<dbReference type="RefSeq" id="WP_284103123.1">
    <property type="nucleotide sequence ID" value="NZ_JARRAF010000052.1"/>
</dbReference>
<evidence type="ECO:0000313" key="2">
    <source>
        <dbReference type="EMBL" id="MDK2126802.1"/>
    </source>
</evidence>
<accession>A0ABT7E3A2</accession>
<organism evidence="2 3">
    <name type="scientific">Parachitinimonas caeni</name>
    <dbReference type="NCBI Taxonomy" id="3031301"/>
    <lineage>
        <taxon>Bacteria</taxon>
        <taxon>Pseudomonadati</taxon>
        <taxon>Pseudomonadota</taxon>
        <taxon>Betaproteobacteria</taxon>
        <taxon>Neisseriales</taxon>
        <taxon>Chitinibacteraceae</taxon>
        <taxon>Parachitinimonas</taxon>
    </lineage>
</organism>
<dbReference type="Proteomes" id="UP001172778">
    <property type="component" value="Unassembled WGS sequence"/>
</dbReference>